<evidence type="ECO:0000313" key="3">
    <source>
        <dbReference type="EMBL" id="MFC7142377.1"/>
    </source>
</evidence>
<dbReference type="Gene3D" id="1.10.10.10">
    <property type="entry name" value="Winged helix-like DNA-binding domain superfamily/Winged helix DNA-binding domain"/>
    <property type="match status" value="1"/>
</dbReference>
<dbReference type="InterPro" id="IPR057527">
    <property type="entry name" value="HVO_A0261-like_N"/>
</dbReference>
<evidence type="ECO:0000259" key="1">
    <source>
        <dbReference type="Pfam" id="PF08350"/>
    </source>
</evidence>
<evidence type="ECO:0000259" key="2">
    <source>
        <dbReference type="Pfam" id="PF25213"/>
    </source>
</evidence>
<dbReference type="AlphaFoldDB" id="A0ABD5Y4P1"/>
<sequence length="260" mass="28835">MAREVVAFLAGSPDRLALLDFLAEEPGAPRDVADALGVSGRSAQRNLAQFAERGWAEKRDGAYHLTTRGRLVRETYADCLDRMDRIDELAGFYEHLPDGDGAPDPAWLADATVVTADPDHPQEPVTRYVDAVRSIETDRVRMLSPVLSRIFERPHAELVRKGASTDLVLPADRVAAAREKNPAKFETVLAVPSFTLYETDDPVEFGLTVTDDRTFVLAYDADGHLRACVDGTDPDLRAWAVDRFEDYRRDATEVEGFGPF</sequence>
<dbReference type="InterPro" id="IPR036390">
    <property type="entry name" value="WH_DNA-bd_sf"/>
</dbReference>
<feature type="domain" description="Methanogenesis regulatory protein FilR1 middle" evidence="1">
    <location>
        <begin position="121"/>
        <end position="250"/>
    </location>
</feature>
<protein>
    <submittedName>
        <fullName evidence="3">Helix-turn-helix transcriptional regulator</fullName>
    </submittedName>
</protein>
<name>A0ABD5Y4P1_9EURY</name>
<feature type="domain" description="HVO-A0261-like N-terminal" evidence="2">
    <location>
        <begin position="4"/>
        <end position="87"/>
    </location>
</feature>
<gene>
    <name evidence="3" type="ORF">ACFQMA_21385</name>
</gene>
<reference evidence="3 4" key="1">
    <citation type="journal article" date="2019" name="Int. J. Syst. Evol. Microbiol.">
        <title>The Global Catalogue of Microorganisms (GCM) 10K type strain sequencing project: providing services to taxonomists for standard genome sequencing and annotation.</title>
        <authorList>
            <consortium name="The Broad Institute Genomics Platform"/>
            <consortium name="The Broad Institute Genome Sequencing Center for Infectious Disease"/>
            <person name="Wu L."/>
            <person name="Ma J."/>
        </authorList>
    </citation>
    <scope>NUCLEOTIDE SEQUENCE [LARGE SCALE GENOMIC DNA]</scope>
    <source>
        <strain evidence="3 4">XZYJT29</strain>
    </source>
</reference>
<organism evidence="3 4">
    <name type="scientific">Halosimplex aquaticum</name>
    <dbReference type="NCBI Taxonomy" id="3026162"/>
    <lineage>
        <taxon>Archaea</taxon>
        <taxon>Methanobacteriati</taxon>
        <taxon>Methanobacteriota</taxon>
        <taxon>Stenosarchaea group</taxon>
        <taxon>Halobacteria</taxon>
        <taxon>Halobacteriales</taxon>
        <taxon>Haloarculaceae</taxon>
        <taxon>Halosimplex</taxon>
    </lineage>
</organism>
<dbReference type="EMBL" id="JBHTAS010000001">
    <property type="protein sequence ID" value="MFC7142377.1"/>
    <property type="molecule type" value="Genomic_DNA"/>
</dbReference>
<proteinExistence type="predicted"/>
<keyword evidence="4" id="KW-1185">Reference proteome</keyword>
<comment type="caution">
    <text evidence="3">The sequence shown here is derived from an EMBL/GenBank/DDBJ whole genome shotgun (WGS) entry which is preliminary data.</text>
</comment>
<dbReference type="SUPFAM" id="SSF46785">
    <property type="entry name" value="Winged helix' DNA-binding domain"/>
    <property type="match status" value="1"/>
</dbReference>
<dbReference type="InterPro" id="IPR013561">
    <property type="entry name" value="FilR1_middle_dom"/>
</dbReference>
<dbReference type="Proteomes" id="UP001596432">
    <property type="component" value="Unassembled WGS sequence"/>
</dbReference>
<dbReference type="Pfam" id="PF08350">
    <property type="entry name" value="FilR1_middle"/>
    <property type="match status" value="1"/>
</dbReference>
<dbReference type="GeneID" id="78822717"/>
<dbReference type="Pfam" id="PF25213">
    <property type="entry name" value="HVO_A0261_N"/>
    <property type="match status" value="1"/>
</dbReference>
<dbReference type="InterPro" id="IPR036388">
    <property type="entry name" value="WH-like_DNA-bd_sf"/>
</dbReference>
<evidence type="ECO:0000313" key="4">
    <source>
        <dbReference type="Proteomes" id="UP001596432"/>
    </source>
</evidence>
<dbReference type="RefSeq" id="WP_274323444.1">
    <property type="nucleotide sequence ID" value="NZ_CP118158.1"/>
</dbReference>
<accession>A0ABD5Y4P1</accession>